<sequence length="60" mass="6521">MLNTQWRKSSKSGPNGACVEARLSVTGVEVRDSKDVSGPTLHATTGEWRELLAISRHGSR</sequence>
<dbReference type="AlphaFoldDB" id="A0A562VH91"/>
<dbReference type="EMBL" id="VLLL01000001">
    <property type="protein sequence ID" value="TWJ17191.1"/>
    <property type="molecule type" value="Genomic_DNA"/>
</dbReference>
<reference evidence="2 3" key="1">
    <citation type="journal article" date="2013" name="Stand. Genomic Sci.">
        <title>Genomic Encyclopedia of Type Strains, Phase I: The one thousand microbial genomes (KMG-I) project.</title>
        <authorList>
            <person name="Kyrpides N.C."/>
            <person name="Woyke T."/>
            <person name="Eisen J.A."/>
            <person name="Garrity G."/>
            <person name="Lilburn T.G."/>
            <person name="Beck B.J."/>
            <person name="Whitman W.B."/>
            <person name="Hugenholtz P."/>
            <person name="Klenk H.P."/>
        </authorList>
    </citation>
    <scope>NUCLEOTIDE SEQUENCE [LARGE SCALE GENOMIC DNA]</scope>
    <source>
        <strain evidence="2 3">DSM 45044</strain>
    </source>
</reference>
<dbReference type="InterPro" id="IPR007278">
    <property type="entry name" value="DUF397"/>
</dbReference>
<gene>
    <name evidence="2" type="ORF">LX16_0109</name>
</gene>
<feature type="domain" description="DUF397" evidence="1">
    <location>
        <begin position="4"/>
        <end position="53"/>
    </location>
</feature>
<protein>
    <submittedName>
        <fullName evidence="2">Uncharacterized protein DUF397</fullName>
    </submittedName>
</protein>
<evidence type="ECO:0000313" key="2">
    <source>
        <dbReference type="EMBL" id="TWJ17191.1"/>
    </source>
</evidence>
<accession>A0A562VH91</accession>
<dbReference type="RefSeq" id="WP_147131382.1">
    <property type="nucleotide sequence ID" value="NZ_BAABIJ010000009.1"/>
</dbReference>
<keyword evidence="3" id="KW-1185">Reference proteome</keyword>
<proteinExistence type="predicted"/>
<name>A0A562VH91_9ACTN</name>
<dbReference type="OrthoDB" id="4560027at2"/>
<evidence type="ECO:0000313" key="3">
    <source>
        <dbReference type="Proteomes" id="UP000321617"/>
    </source>
</evidence>
<dbReference type="Pfam" id="PF04149">
    <property type="entry name" value="DUF397"/>
    <property type="match status" value="1"/>
</dbReference>
<dbReference type="Proteomes" id="UP000321617">
    <property type="component" value="Unassembled WGS sequence"/>
</dbReference>
<organism evidence="2 3">
    <name type="scientific">Stackebrandtia albiflava</name>
    <dbReference type="NCBI Taxonomy" id="406432"/>
    <lineage>
        <taxon>Bacteria</taxon>
        <taxon>Bacillati</taxon>
        <taxon>Actinomycetota</taxon>
        <taxon>Actinomycetes</taxon>
        <taxon>Glycomycetales</taxon>
        <taxon>Glycomycetaceae</taxon>
        <taxon>Stackebrandtia</taxon>
    </lineage>
</organism>
<evidence type="ECO:0000259" key="1">
    <source>
        <dbReference type="Pfam" id="PF04149"/>
    </source>
</evidence>
<comment type="caution">
    <text evidence="2">The sequence shown here is derived from an EMBL/GenBank/DDBJ whole genome shotgun (WGS) entry which is preliminary data.</text>
</comment>